<evidence type="ECO:0000259" key="1">
    <source>
        <dbReference type="Pfam" id="PF00350"/>
    </source>
</evidence>
<name>C2XQ65_BACMY</name>
<dbReference type="Proteomes" id="UP000001753">
    <property type="component" value="Chromosome"/>
</dbReference>
<dbReference type="InterPro" id="IPR027417">
    <property type="entry name" value="P-loop_NTPase"/>
</dbReference>
<dbReference type="PANTHER" id="PTHR42714">
    <property type="entry name" value="TRNA MODIFICATION GTPASE GTPBP3"/>
    <property type="match status" value="1"/>
</dbReference>
<dbReference type="InterPro" id="IPR045063">
    <property type="entry name" value="Dynamin_N"/>
</dbReference>
<dbReference type="Gene3D" id="3.40.50.300">
    <property type="entry name" value="P-loop containing nucleotide triphosphate hydrolases"/>
    <property type="match status" value="1"/>
</dbReference>
<feature type="domain" description="Dynamin N-terminal" evidence="1">
    <location>
        <begin position="147"/>
        <end position="223"/>
    </location>
</feature>
<protein>
    <recommendedName>
        <fullName evidence="1">Dynamin N-terminal domain-containing protein</fullName>
    </recommendedName>
</protein>
<dbReference type="Pfam" id="PF00350">
    <property type="entry name" value="Dynamin_N"/>
    <property type="match status" value="1"/>
</dbReference>
<dbReference type="EMBL" id="ACMP01000034">
    <property type="protein sequence ID" value="EEL72195.1"/>
    <property type="molecule type" value="Genomic_DNA"/>
</dbReference>
<organism evidence="2">
    <name type="scientific">Bacillus mycoides</name>
    <dbReference type="NCBI Taxonomy" id="1405"/>
    <lineage>
        <taxon>Bacteria</taxon>
        <taxon>Bacillati</taxon>
        <taxon>Bacillota</taxon>
        <taxon>Bacilli</taxon>
        <taxon>Bacillales</taxon>
        <taxon>Bacillaceae</taxon>
        <taxon>Bacillus</taxon>
        <taxon>Bacillus cereus group</taxon>
    </lineage>
</organism>
<accession>C2XQ65</accession>
<dbReference type="GO" id="GO:0005737">
    <property type="term" value="C:cytoplasm"/>
    <property type="evidence" value="ECO:0007669"/>
    <property type="project" value="TreeGrafter"/>
</dbReference>
<dbReference type="PANTHER" id="PTHR42714:SF6">
    <property type="entry name" value="TRANSLATION INITIATION FACTOR IF-2"/>
    <property type="match status" value="1"/>
</dbReference>
<sequence length="562" mass="64441">MAGEKLNQFSKRIHQKDQNIHTIIQDFHHFFSDIEINEKNSEFIGQLHEALQQYKERSETWLQVVKSHIDGQEFINQFEKSVLFVVFGNVNVGKSSIGNFIAGSTKEVSDYYKQIPPFFVYDFADGVNSKEPVQLPNSRFKENATEETTTIQYYTLNEGLTWVDSPGIHSINGENEDLAKRYVEYADLVLFVMSSSSPAKYDEFVEMSRLMNKQKPMLVVINKSDVLEYDEVDGEIVQALVAKTKKDREEQEGYVKELFVKNPSIDYMQGVESISISTHLARKALVENDLELFIDSGIPAFYKKLGSLVKEEALLLKQKSPRQRVNSMIEDIIYGVKSESNNMDGIQQMKSAFQSISNNISKKIEEVNNLQNKLVREVHLNSIQAIDMEISKMSMALQRGESIESRGENIIQVITDNFNETLQKSVSKLLIDFTYENMKTLNINLSVNLEARYEEYSYKEYSVKEYNRDPKGIVEHIGAFLGVEYKDIKIVDNAVGRKVAVGDNAKEVIDSIFTTLEKELQPIVTRTLSNISDNYFKKEKEIVASIIEKLNEVEIKLKNEMM</sequence>
<dbReference type="HOGENOM" id="CLU_498468_0_0_9"/>
<evidence type="ECO:0000313" key="2">
    <source>
        <dbReference type="EMBL" id="EEL72195.1"/>
    </source>
</evidence>
<dbReference type="GO" id="GO:0030488">
    <property type="term" value="P:tRNA methylation"/>
    <property type="evidence" value="ECO:0007669"/>
    <property type="project" value="TreeGrafter"/>
</dbReference>
<reference evidence="2" key="1">
    <citation type="journal article" date="2012" name="Genome Res.">
        <title>Genomic characterization of the Bacillus cereus sensu lato species: Backdrop to the evolution of Bacillus anthracis.</title>
        <authorList>
            <person name="Zwick M.E."/>
            <person name="Joseph S.J."/>
            <person name="Didelot X."/>
            <person name="Chen P.E."/>
            <person name="Bishop-Lilly K.A."/>
            <person name="Stewart A.C."/>
            <person name="Willner K."/>
            <person name="Nolan N."/>
            <person name="Lentz S."/>
            <person name="Thomason M.K."/>
            <person name="Sozhamannan S."/>
            <person name="Mateczun A.J."/>
            <person name="Du L."/>
            <person name="Read T.D."/>
        </authorList>
    </citation>
    <scope>NUCLEOTIDE SEQUENCE [LARGE SCALE GENOMIC DNA]</scope>
    <source>
        <strain evidence="2">AH603</strain>
    </source>
</reference>
<comment type="caution">
    <text evidence="2">The sequence shown here is derived from an EMBL/GenBank/DDBJ whole genome shotgun (WGS) entry which is preliminary data.</text>
</comment>
<gene>
    <name evidence="2" type="ORF">bcere0026_8180</name>
</gene>
<dbReference type="GO" id="GO:0002098">
    <property type="term" value="P:tRNA wobble uridine modification"/>
    <property type="evidence" value="ECO:0007669"/>
    <property type="project" value="TreeGrafter"/>
</dbReference>
<proteinExistence type="predicted"/>
<dbReference type="AlphaFoldDB" id="C2XQ65"/>
<dbReference type="SUPFAM" id="SSF52540">
    <property type="entry name" value="P-loop containing nucleoside triphosphate hydrolases"/>
    <property type="match status" value="1"/>
</dbReference>